<dbReference type="HOGENOM" id="CLU_1557884_0_0_1"/>
<dbReference type="InterPro" id="IPR036852">
    <property type="entry name" value="Peptidase_S8/S53_dom_sf"/>
</dbReference>
<dbReference type="GO" id="GO:0004252">
    <property type="term" value="F:serine-type endopeptidase activity"/>
    <property type="evidence" value="ECO:0007669"/>
    <property type="project" value="InterPro"/>
</dbReference>
<gene>
    <name evidence="5" type="ORF">SELMODRAFT_409165</name>
</gene>
<dbReference type="Gramene" id="EFJ30633">
    <property type="protein sequence ID" value="EFJ30633"/>
    <property type="gene ID" value="SELMODRAFT_409165"/>
</dbReference>
<dbReference type="Gene3D" id="3.40.50.200">
    <property type="entry name" value="Peptidase S8/S53 domain"/>
    <property type="match status" value="1"/>
</dbReference>
<organism evidence="6">
    <name type="scientific">Selaginella moellendorffii</name>
    <name type="common">Spikemoss</name>
    <dbReference type="NCBI Taxonomy" id="88036"/>
    <lineage>
        <taxon>Eukaryota</taxon>
        <taxon>Viridiplantae</taxon>
        <taxon>Streptophyta</taxon>
        <taxon>Embryophyta</taxon>
        <taxon>Tracheophyta</taxon>
        <taxon>Lycopodiopsida</taxon>
        <taxon>Selaginellales</taxon>
        <taxon>Selaginellaceae</taxon>
        <taxon>Selaginella</taxon>
    </lineage>
</organism>
<reference evidence="5 6" key="1">
    <citation type="journal article" date="2011" name="Science">
        <title>The Selaginella genome identifies genetic changes associated with the evolution of vascular plants.</title>
        <authorList>
            <person name="Banks J.A."/>
            <person name="Nishiyama T."/>
            <person name="Hasebe M."/>
            <person name="Bowman J.L."/>
            <person name="Gribskov M."/>
            <person name="dePamphilis C."/>
            <person name="Albert V.A."/>
            <person name="Aono N."/>
            <person name="Aoyama T."/>
            <person name="Ambrose B.A."/>
            <person name="Ashton N.W."/>
            <person name="Axtell M.J."/>
            <person name="Barker E."/>
            <person name="Barker M.S."/>
            <person name="Bennetzen J.L."/>
            <person name="Bonawitz N.D."/>
            <person name="Chapple C."/>
            <person name="Cheng C."/>
            <person name="Correa L.G."/>
            <person name="Dacre M."/>
            <person name="DeBarry J."/>
            <person name="Dreyer I."/>
            <person name="Elias M."/>
            <person name="Engstrom E.M."/>
            <person name="Estelle M."/>
            <person name="Feng L."/>
            <person name="Finet C."/>
            <person name="Floyd S.K."/>
            <person name="Frommer W.B."/>
            <person name="Fujita T."/>
            <person name="Gramzow L."/>
            <person name="Gutensohn M."/>
            <person name="Harholt J."/>
            <person name="Hattori M."/>
            <person name="Heyl A."/>
            <person name="Hirai T."/>
            <person name="Hiwatashi Y."/>
            <person name="Ishikawa M."/>
            <person name="Iwata M."/>
            <person name="Karol K.G."/>
            <person name="Koehler B."/>
            <person name="Kolukisaoglu U."/>
            <person name="Kubo M."/>
            <person name="Kurata T."/>
            <person name="Lalonde S."/>
            <person name="Li K."/>
            <person name="Li Y."/>
            <person name="Litt A."/>
            <person name="Lyons E."/>
            <person name="Manning G."/>
            <person name="Maruyama T."/>
            <person name="Michael T.P."/>
            <person name="Mikami K."/>
            <person name="Miyazaki S."/>
            <person name="Morinaga S."/>
            <person name="Murata T."/>
            <person name="Mueller-Roeber B."/>
            <person name="Nelson D.R."/>
            <person name="Obara M."/>
            <person name="Oguri Y."/>
            <person name="Olmstead R.G."/>
            <person name="Onodera N."/>
            <person name="Petersen B.L."/>
            <person name="Pils B."/>
            <person name="Prigge M."/>
            <person name="Rensing S.A."/>
            <person name="Riano-Pachon D.M."/>
            <person name="Roberts A.W."/>
            <person name="Sato Y."/>
            <person name="Scheller H.V."/>
            <person name="Schulz B."/>
            <person name="Schulz C."/>
            <person name="Shakirov E.V."/>
            <person name="Shibagaki N."/>
            <person name="Shinohara N."/>
            <person name="Shippen D.E."/>
            <person name="Soerensen I."/>
            <person name="Sotooka R."/>
            <person name="Sugimoto N."/>
            <person name="Sugita M."/>
            <person name="Sumikawa N."/>
            <person name="Tanurdzic M."/>
            <person name="Theissen G."/>
            <person name="Ulvskov P."/>
            <person name="Wakazuki S."/>
            <person name="Weng J.K."/>
            <person name="Willats W.W."/>
            <person name="Wipf D."/>
            <person name="Wolf P.G."/>
            <person name="Yang L."/>
            <person name="Zimmer A.D."/>
            <person name="Zhu Q."/>
            <person name="Mitros T."/>
            <person name="Hellsten U."/>
            <person name="Loque D."/>
            <person name="Otillar R."/>
            <person name="Salamov A."/>
            <person name="Schmutz J."/>
            <person name="Shapiro H."/>
            <person name="Lindquist E."/>
            <person name="Lucas S."/>
            <person name="Rokhsar D."/>
            <person name="Grigoriev I.V."/>
        </authorList>
    </citation>
    <scope>NUCLEOTIDE SEQUENCE [LARGE SCALE GENOMIC DNA]</scope>
</reference>
<dbReference type="InterPro" id="IPR000209">
    <property type="entry name" value="Peptidase_S8/S53_dom"/>
</dbReference>
<dbReference type="InterPro" id="IPR045051">
    <property type="entry name" value="SBT"/>
</dbReference>
<name>D8RAK3_SELML</name>
<evidence type="ECO:0000313" key="5">
    <source>
        <dbReference type="EMBL" id="EFJ30633.1"/>
    </source>
</evidence>
<evidence type="ECO:0000313" key="6">
    <source>
        <dbReference type="Proteomes" id="UP000001514"/>
    </source>
</evidence>
<dbReference type="GO" id="GO:0006508">
    <property type="term" value="P:proteolysis"/>
    <property type="evidence" value="ECO:0007669"/>
    <property type="project" value="InterPro"/>
</dbReference>
<feature type="chain" id="PRO_5003121649" description="Peptidase S8/S53 domain-containing protein" evidence="3">
    <location>
        <begin position="22"/>
        <end position="172"/>
    </location>
</feature>
<dbReference type="PANTHER" id="PTHR10795">
    <property type="entry name" value="PROPROTEIN CONVERTASE SUBTILISIN/KEXIN"/>
    <property type="match status" value="1"/>
</dbReference>
<dbReference type="AlphaFoldDB" id="D8RAK3"/>
<dbReference type="InParanoid" id="D8RAK3"/>
<dbReference type="Proteomes" id="UP000001514">
    <property type="component" value="Unassembled WGS sequence"/>
</dbReference>
<feature type="signal peptide" evidence="3">
    <location>
        <begin position="1"/>
        <end position="21"/>
    </location>
</feature>
<dbReference type="STRING" id="88036.D8RAK3"/>
<dbReference type="EMBL" id="GL377575">
    <property type="protein sequence ID" value="EFJ30633.1"/>
    <property type="molecule type" value="Genomic_DNA"/>
</dbReference>
<evidence type="ECO:0000256" key="1">
    <source>
        <dbReference type="ARBA" id="ARBA00011073"/>
    </source>
</evidence>
<dbReference type="SUPFAM" id="SSF52743">
    <property type="entry name" value="Subtilisin-like"/>
    <property type="match status" value="1"/>
</dbReference>
<feature type="domain" description="Peptidase S8/S53" evidence="4">
    <location>
        <begin position="54"/>
        <end position="150"/>
    </location>
</feature>
<evidence type="ECO:0000256" key="2">
    <source>
        <dbReference type="ARBA" id="ARBA00022729"/>
    </source>
</evidence>
<dbReference type="Pfam" id="PF00082">
    <property type="entry name" value="Peptidase_S8"/>
    <property type="match status" value="1"/>
</dbReference>
<accession>D8RAK3</accession>
<protein>
    <recommendedName>
        <fullName evidence="4">Peptidase S8/S53 domain-containing protein</fullName>
    </recommendedName>
</protein>
<proteinExistence type="inferred from homology"/>
<keyword evidence="2 3" id="KW-0732">Signal</keyword>
<comment type="similarity">
    <text evidence="1">Belongs to the peptidase S8 family.</text>
</comment>
<keyword evidence="6" id="KW-1185">Reference proteome</keyword>
<evidence type="ECO:0000256" key="3">
    <source>
        <dbReference type="SAM" id="SignalP"/>
    </source>
</evidence>
<sequence>MYLASLPFQCLLMFEFHPVEAVTSKQDSLLVISQFTLGEASLRCGHRSAIRNLQGGYHGVPLARLAIYKVCWGIGCEESDILAGYDAAVGDGVDVISVSIGGPAVKYSLDGLAIGAYHAVEKGVAVAAGAGNFGIWTMQVINAAPWIFTIAASTIDRSIDKANAFISILKAS</sequence>
<evidence type="ECO:0000259" key="4">
    <source>
        <dbReference type="Pfam" id="PF00082"/>
    </source>
</evidence>
<dbReference type="KEGG" id="smo:SELMODRAFT_409165"/>